<organism evidence="1 2">
    <name type="scientific">Strongyloides venezuelensis</name>
    <name type="common">Threadworm</name>
    <dbReference type="NCBI Taxonomy" id="75913"/>
    <lineage>
        <taxon>Eukaryota</taxon>
        <taxon>Metazoa</taxon>
        <taxon>Ecdysozoa</taxon>
        <taxon>Nematoda</taxon>
        <taxon>Chromadorea</taxon>
        <taxon>Rhabditida</taxon>
        <taxon>Tylenchina</taxon>
        <taxon>Panagrolaimomorpha</taxon>
        <taxon>Strongyloidoidea</taxon>
        <taxon>Strongyloididae</taxon>
        <taxon>Strongyloides</taxon>
    </lineage>
</organism>
<evidence type="ECO:0000313" key="1">
    <source>
        <dbReference type="Proteomes" id="UP000035680"/>
    </source>
</evidence>
<accession>A0A0K0F5C3</accession>
<protein>
    <submittedName>
        <fullName evidence="2">F-box domain-containing protein</fullName>
    </submittedName>
</protein>
<proteinExistence type="predicted"/>
<reference evidence="2" key="2">
    <citation type="submission" date="2015-08" db="UniProtKB">
        <authorList>
            <consortium name="WormBaseParasite"/>
        </authorList>
    </citation>
    <scope>IDENTIFICATION</scope>
</reference>
<reference evidence="1" key="1">
    <citation type="submission" date="2014-07" db="EMBL/GenBank/DDBJ databases">
        <authorList>
            <person name="Martin A.A"/>
            <person name="De Silva N."/>
        </authorList>
    </citation>
    <scope>NUCLEOTIDE SEQUENCE</scope>
</reference>
<dbReference type="WBParaSite" id="SVE_0401400.1">
    <property type="protein sequence ID" value="SVE_0401400.1"/>
    <property type="gene ID" value="SVE_0401400"/>
</dbReference>
<evidence type="ECO:0000313" key="2">
    <source>
        <dbReference type="WBParaSite" id="SVE_0401400.1"/>
    </source>
</evidence>
<name>A0A0K0F5C3_STRVS</name>
<dbReference type="Proteomes" id="UP000035680">
    <property type="component" value="Unassembled WGS sequence"/>
</dbReference>
<sequence>MESISDEKDTEEQSNIFVFPDSPLVRILSELSWTDMLKFQNDEEMSKFFQIFDTKNLCFLKIPVVGNVDIFNILSREFVIQNLCFPSTELKDVLPQLSSLSFNTIECFKIFECRGTKILPADFVTKLLTNIPNIMYVDIGSWNIGFFKSLFKKYFTMELSCKMKSKNDYDGIFLSLYFYGEFYHLLDFLRSNKCELGNVTEIPDDSDYPR</sequence>
<dbReference type="AlphaFoldDB" id="A0A0K0F5C3"/>
<keyword evidence="1" id="KW-1185">Reference proteome</keyword>